<protein>
    <submittedName>
        <fullName evidence="1">Uncharacterized protein</fullName>
    </submittedName>
</protein>
<comment type="caution">
    <text evidence="1">The sequence shown here is derived from an EMBL/GenBank/DDBJ whole genome shotgun (WGS) entry which is preliminary data.</text>
</comment>
<proteinExistence type="predicted"/>
<gene>
    <name evidence="1" type="ORF">CSR02_07690</name>
</gene>
<keyword evidence="2" id="KW-1185">Reference proteome</keyword>
<organism evidence="1 2">
    <name type="scientific">Acetobacter pomorum</name>
    <dbReference type="NCBI Taxonomy" id="65959"/>
    <lineage>
        <taxon>Bacteria</taxon>
        <taxon>Pseudomonadati</taxon>
        <taxon>Pseudomonadota</taxon>
        <taxon>Alphaproteobacteria</taxon>
        <taxon>Acetobacterales</taxon>
        <taxon>Acetobacteraceae</taxon>
        <taxon>Acetobacter</taxon>
    </lineage>
</organism>
<sequence length="346" mass="38726">MSLKVYNGFKVNLHSLDEVADLSAELRTQAAGVARLVIAKEVLRRAVRYVDQTTLMSDKPYFSAISKLSDVVTNLEKSAQNCKLTLAVLERAIRDAGKEQPDELTTLSLMLDCINDVTSRLDIESSTTGIRSSPLRQAICLVSEDILEANRSRSRLPALDVEAELWVFREASEGGCRYFAMLHADNRDMYHALSDHPSLTPMPYWSSPDPPDNLHREEWSARSALWKQLLGDAGIPAQNCTTFSLCGYYGLSLFSENGTLSEPAILSYLGEIDISVEARADYWARRQWSNRRFRDLNEKMGTQVPFSQIFKIIDEAKDADVSLEKSQIEAVLPKITADSLITRPSA</sequence>
<dbReference type="EMBL" id="PEBQ01000103">
    <property type="protein sequence ID" value="PHY94171.1"/>
    <property type="molecule type" value="Genomic_DNA"/>
</dbReference>
<accession>A0A2G4RC55</accession>
<reference evidence="1 2" key="1">
    <citation type="submission" date="2017-10" db="EMBL/GenBank/DDBJ databases">
        <title>Genomic analysis of the genus Acetobacter.</title>
        <authorList>
            <person name="Kim K.H."/>
            <person name="Chun B.H."/>
            <person name="Son A.R."/>
            <person name="Jeon C.O."/>
        </authorList>
    </citation>
    <scope>NUCLEOTIDE SEQUENCE [LARGE SCALE GENOMIC DNA]</scope>
    <source>
        <strain evidence="1 2">LHT 2458</strain>
    </source>
</reference>
<dbReference type="RefSeq" id="WP_099541159.1">
    <property type="nucleotide sequence ID" value="NZ_PEBQ01000103.1"/>
</dbReference>
<dbReference type="AlphaFoldDB" id="A0A2G4RC55"/>
<evidence type="ECO:0000313" key="2">
    <source>
        <dbReference type="Proteomes" id="UP000228751"/>
    </source>
</evidence>
<evidence type="ECO:0000313" key="1">
    <source>
        <dbReference type="EMBL" id="PHY94171.1"/>
    </source>
</evidence>
<dbReference type="Proteomes" id="UP000228751">
    <property type="component" value="Unassembled WGS sequence"/>
</dbReference>
<name>A0A2G4RC55_9PROT</name>